<sequence>MRIHISIDSLHRSVHVDSWRGSTTLGELIEAVGGPRLGENEQVYIDAHLAQAEDTLEKLPLLEGSRIARSPLPETTTLPGWVVSVSAGLETGEIKPVTRTRPMVFGRSEQADIVLPTSSASWEHFTATLTPDGLEIQDSGSTNGTYLQSEKLEAGSPVTITEPAEVQAGGSTLFFQPHLTEFTAPAPGRLHNLTPARTAPFNRPPRPALPELPGYVTPPKREPVTENSRFNLAVVLAPLVMAAAMVTIMGNLRFAVFALLSPLVLIGTWFEGKHRYKKQLAAEEERFAGALADFERDLEEAAETERARREELTPDNAPVLRRSALPSTQLWQRRADSADFLLTRVGTGNRDWRPELDKRAHPDLEEETKELYDSFTLKGAPLMANLNQGGVVGIVGQREGCLALARSLALQVATHAGPADLTLALFCDHGKEQDWSWASWLPHTRQAGSVTGGRWMASGRQTSTEMLRNILQNIDHFITPALVLVLDSEVLTEGRDAPARDLLGYGRETTGRSLGFGNQQEPRTVSGIVIASSEEQLPASCTSIVRVREDADAEIFEPETRTLIKDVVLAGLGLEQTETAAMQLAHFDDPELVIPGAALPRLVRAPELFDLTPATAQKVQKLWKEKSGVSAPIGIGDDGQVVLDIVRDGPHGLVGGTTGSGKSEFLRTFVAGLAARNSPDELNFILIDFKGGAAFKACERLPHTIGTISNLDEQLADRALRALDAEMHRRQVLFSQAGEGVDNIKDYMATNPPEPMPRILLVIDEFAMLAKDFPDVLQSLVNVAAVGRTLGVHMILATQRPAGVVNDDILANTNLRVALRVQSKEDSSNVIGVPDASAIERTQMGRAYVKLGQEDISAVQTALVTGQTPVEGATQLELRDSSIFGVPQKSLVDKPKIISDENDLDLLITAICQAHQELGLVEPRQVWPEALGKRVALDGFSEPIVTDLGKTQQPVGSFDGKHLHFALADQPHLQRQISTGWDLGKGNLMLVGIPGSGTTTTLASLALTAARHRSPAEVDIMVLDVGAGGLKDLQMLPHTIAYVGHGGRAKEQRVRFLRFLQAELERRRASSAPEKPLLILIDGLASLRDEFDDYDGQTLLNLLYRAYAEGPSLGMHFAIATPRIKAIPTAMDEVTTQKWLYRLADAYDYSGQGVKGKTVPAPIAGRCVSVEHLLQMHVATPDTSLAEAVGKVQAIWPTAEPKPEVIGQLPTEVKVAELGAHADVSGEPWRLPVGLGEQNLLPVYLETYQGEHILIAGPARSGKSTLLLALRNVLEQAHTADGGQQPSIWAICSRRSPLAQEGFEHCAVGDDEIPALVAQLRLSTGPSVLLIDDADGFADGDKSISSLLDQPLPGLCIIAAGRSDELRTLYSHWTKTLRKAKCGVLLQPNVDLDGDLFGARLPRKAPVEITQGRGYAISNGAVQLIQAVSP</sequence>
<protein>
    <submittedName>
        <fullName evidence="9">FtsK/SpoIIIE domain-containing protein</fullName>
    </submittedName>
</protein>
<dbReference type="InterPro" id="IPR002543">
    <property type="entry name" value="FtsK_dom"/>
</dbReference>
<feature type="domain" description="FtsK" evidence="8">
    <location>
        <begin position="974"/>
        <end position="1150"/>
    </location>
</feature>
<feature type="domain" description="FtsK" evidence="8">
    <location>
        <begin position="638"/>
        <end position="828"/>
    </location>
</feature>
<feature type="transmembrane region" description="Helical" evidence="6">
    <location>
        <begin position="230"/>
        <end position="248"/>
    </location>
</feature>
<feature type="binding site" evidence="4">
    <location>
        <begin position="656"/>
        <end position="663"/>
    </location>
    <ligand>
        <name>ATP</name>
        <dbReference type="ChEBI" id="CHEBI:30616"/>
    </ligand>
</feature>
<keyword evidence="1" id="KW-0597">Phosphoprotein</keyword>
<evidence type="ECO:0000256" key="3">
    <source>
        <dbReference type="ARBA" id="ARBA00022840"/>
    </source>
</evidence>
<dbReference type="PROSITE" id="PS50006">
    <property type="entry name" value="FHA_DOMAIN"/>
    <property type="match status" value="1"/>
</dbReference>
<dbReference type="Gene3D" id="3.40.50.300">
    <property type="entry name" value="P-loop containing nucleotide triphosphate hydrolases"/>
    <property type="match status" value="4"/>
</dbReference>
<evidence type="ECO:0000256" key="1">
    <source>
        <dbReference type="ARBA" id="ARBA00022553"/>
    </source>
</evidence>
<evidence type="ECO:0000313" key="9">
    <source>
        <dbReference type="EMBL" id="GAA4799227.1"/>
    </source>
</evidence>
<keyword evidence="6" id="KW-0472">Membrane</keyword>
<dbReference type="PROSITE" id="PS50901">
    <property type="entry name" value="FTSK"/>
    <property type="match status" value="2"/>
</dbReference>
<keyword evidence="10" id="KW-1185">Reference proteome</keyword>
<feature type="binding site" evidence="4">
    <location>
        <begin position="992"/>
        <end position="999"/>
    </location>
    <ligand>
        <name>ATP</name>
        <dbReference type="ChEBI" id="CHEBI:30616"/>
    </ligand>
</feature>
<name>A0ABP9BRP8_9MICC</name>
<comment type="caution">
    <text evidence="9">The sequence shown here is derived from an EMBL/GenBank/DDBJ whole genome shotgun (WGS) entry which is preliminary data.</text>
</comment>
<dbReference type="Pfam" id="PF01580">
    <property type="entry name" value="FtsK_SpoIIIE"/>
    <property type="match status" value="2"/>
</dbReference>
<keyword evidence="6" id="KW-1133">Transmembrane helix</keyword>
<dbReference type="Gene3D" id="2.60.200.20">
    <property type="match status" value="1"/>
</dbReference>
<dbReference type="InterPro" id="IPR050206">
    <property type="entry name" value="FtsK/SpoIIIE/SftA"/>
</dbReference>
<keyword evidence="3 4" id="KW-0067">ATP-binding</keyword>
<dbReference type="InterPro" id="IPR003593">
    <property type="entry name" value="AAA+_ATPase"/>
</dbReference>
<organism evidence="9 10">
    <name type="scientific">Rothia endophytica</name>
    <dbReference type="NCBI Taxonomy" id="1324766"/>
    <lineage>
        <taxon>Bacteria</taxon>
        <taxon>Bacillati</taxon>
        <taxon>Actinomycetota</taxon>
        <taxon>Actinomycetes</taxon>
        <taxon>Micrococcales</taxon>
        <taxon>Micrococcaceae</taxon>
        <taxon>Rothia</taxon>
    </lineage>
</organism>
<evidence type="ECO:0000259" key="8">
    <source>
        <dbReference type="PROSITE" id="PS50901"/>
    </source>
</evidence>
<dbReference type="CDD" id="cd01127">
    <property type="entry name" value="TrwB_TraG_TraD_VirD4"/>
    <property type="match status" value="1"/>
</dbReference>
<dbReference type="SMART" id="SM00240">
    <property type="entry name" value="FHA"/>
    <property type="match status" value="1"/>
</dbReference>
<keyword evidence="2 4" id="KW-0547">Nucleotide-binding</keyword>
<dbReference type="SUPFAM" id="SSF49879">
    <property type="entry name" value="SMAD/FHA domain"/>
    <property type="match status" value="1"/>
</dbReference>
<keyword evidence="6" id="KW-0812">Transmembrane</keyword>
<dbReference type="InterPro" id="IPR027417">
    <property type="entry name" value="P-loop_NTPase"/>
</dbReference>
<reference evidence="10" key="1">
    <citation type="journal article" date="2019" name="Int. J. Syst. Evol. Microbiol.">
        <title>The Global Catalogue of Microorganisms (GCM) 10K type strain sequencing project: providing services to taxonomists for standard genome sequencing and annotation.</title>
        <authorList>
            <consortium name="The Broad Institute Genomics Platform"/>
            <consortium name="The Broad Institute Genome Sequencing Center for Infectious Disease"/>
            <person name="Wu L."/>
            <person name="Ma J."/>
        </authorList>
    </citation>
    <scope>NUCLEOTIDE SEQUENCE [LARGE SCALE GENOMIC DNA]</scope>
    <source>
        <strain evidence="10">JCM 18541</strain>
    </source>
</reference>
<accession>A0ABP9BRP8</accession>
<dbReference type="EMBL" id="BAABKP010000005">
    <property type="protein sequence ID" value="GAA4799227.1"/>
    <property type="molecule type" value="Genomic_DNA"/>
</dbReference>
<evidence type="ECO:0000313" key="10">
    <source>
        <dbReference type="Proteomes" id="UP001500187"/>
    </source>
</evidence>
<evidence type="ECO:0000256" key="4">
    <source>
        <dbReference type="PROSITE-ProRule" id="PRU00289"/>
    </source>
</evidence>
<dbReference type="RefSeq" id="WP_345446861.1">
    <property type="nucleotide sequence ID" value="NZ_BAABKP010000005.1"/>
</dbReference>
<dbReference type="SMART" id="SM00382">
    <property type="entry name" value="AAA"/>
    <property type="match status" value="3"/>
</dbReference>
<dbReference type="PANTHER" id="PTHR22683:SF1">
    <property type="entry name" value="TYPE VII SECRETION SYSTEM PROTEIN ESSC"/>
    <property type="match status" value="1"/>
</dbReference>
<evidence type="ECO:0000256" key="2">
    <source>
        <dbReference type="ARBA" id="ARBA00022741"/>
    </source>
</evidence>
<dbReference type="Proteomes" id="UP001500187">
    <property type="component" value="Unassembled WGS sequence"/>
</dbReference>
<dbReference type="CDD" id="cd00060">
    <property type="entry name" value="FHA"/>
    <property type="match status" value="1"/>
</dbReference>
<dbReference type="Pfam" id="PF00498">
    <property type="entry name" value="FHA"/>
    <property type="match status" value="1"/>
</dbReference>
<dbReference type="InterPro" id="IPR000253">
    <property type="entry name" value="FHA_dom"/>
</dbReference>
<evidence type="ECO:0000256" key="6">
    <source>
        <dbReference type="SAM" id="Phobius"/>
    </source>
</evidence>
<evidence type="ECO:0000256" key="5">
    <source>
        <dbReference type="SAM" id="MobiDB-lite"/>
    </source>
</evidence>
<dbReference type="PANTHER" id="PTHR22683">
    <property type="entry name" value="SPORULATION PROTEIN RELATED"/>
    <property type="match status" value="1"/>
</dbReference>
<gene>
    <name evidence="9" type="ORF">GCM10023352_18850</name>
</gene>
<feature type="region of interest" description="Disordered" evidence="5">
    <location>
        <begin position="196"/>
        <end position="218"/>
    </location>
</feature>
<evidence type="ECO:0000259" key="7">
    <source>
        <dbReference type="PROSITE" id="PS50006"/>
    </source>
</evidence>
<feature type="domain" description="FHA" evidence="7">
    <location>
        <begin position="103"/>
        <end position="152"/>
    </location>
</feature>
<proteinExistence type="predicted"/>
<dbReference type="InterPro" id="IPR008984">
    <property type="entry name" value="SMAD_FHA_dom_sf"/>
</dbReference>
<dbReference type="SUPFAM" id="SSF52540">
    <property type="entry name" value="P-loop containing nucleoside triphosphate hydrolases"/>
    <property type="match status" value="3"/>
</dbReference>